<accession>A0A4V2MJH8</accession>
<name>A0A4V2MJH8_9SPHI</name>
<evidence type="ECO:0000256" key="1">
    <source>
        <dbReference type="SAM" id="SignalP"/>
    </source>
</evidence>
<dbReference type="EMBL" id="SJSK01000001">
    <property type="protein sequence ID" value="TCC94356.1"/>
    <property type="molecule type" value="Genomic_DNA"/>
</dbReference>
<dbReference type="SUPFAM" id="SSF56925">
    <property type="entry name" value="OMPA-like"/>
    <property type="match status" value="1"/>
</dbReference>
<keyword evidence="1" id="KW-0732">Signal</keyword>
<reference evidence="2 3" key="1">
    <citation type="submission" date="2019-02" db="EMBL/GenBank/DDBJ databases">
        <title>Pedobacter sp. RP-1-13 sp. nov., isolated from Arctic soil.</title>
        <authorList>
            <person name="Dahal R.H."/>
        </authorList>
    </citation>
    <scope>NUCLEOTIDE SEQUENCE [LARGE SCALE GENOMIC DNA]</scope>
    <source>
        <strain evidence="2 3">RP-1-13</strain>
    </source>
</reference>
<comment type="caution">
    <text evidence="2">The sequence shown here is derived from an EMBL/GenBank/DDBJ whole genome shotgun (WGS) entry which is preliminary data.</text>
</comment>
<gene>
    <name evidence="2" type="ORF">EZ428_06185</name>
</gene>
<proteinExistence type="predicted"/>
<feature type="chain" id="PRO_5020547675" description="Outer membrane protein beta-barrel domain-containing protein" evidence="1">
    <location>
        <begin position="27"/>
        <end position="161"/>
    </location>
</feature>
<dbReference type="Proteomes" id="UP000292884">
    <property type="component" value="Unassembled WGS sequence"/>
</dbReference>
<dbReference type="InterPro" id="IPR011250">
    <property type="entry name" value="OMP/PagP_B-barrel"/>
</dbReference>
<keyword evidence="3" id="KW-1185">Reference proteome</keyword>
<organism evidence="2 3">
    <name type="scientific">Pedobacter frigiditerrae</name>
    <dbReference type="NCBI Taxonomy" id="2530452"/>
    <lineage>
        <taxon>Bacteria</taxon>
        <taxon>Pseudomonadati</taxon>
        <taxon>Bacteroidota</taxon>
        <taxon>Sphingobacteriia</taxon>
        <taxon>Sphingobacteriales</taxon>
        <taxon>Sphingobacteriaceae</taxon>
        <taxon>Pedobacter</taxon>
    </lineage>
</organism>
<dbReference type="AlphaFoldDB" id="A0A4V2MJH8"/>
<evidence type="ECO:0000313" key="2">
    <source>
        <dbReference type="EMBL" id="TCC94356.1"/>
    </source>
</evidence>
<evidence type="ECO:0008006" key="4">
    <source>
        <dbReference type="Google" id="ProtNLM"/>
    </source>
</evidence>
<evidence type="ECO:0000313" key="3">
    <source>
        <dbReference type="Proteomes" id="UP000292884"/>
    </source>
</evidence>
<feature type="signal peptide" evidence="1">
    <location>
        <begin position="1"/>
        <end position="26"/>
    </location>
</feature>
<protein>
    <recommendedName>
        <fullName evidence="4">Outer membrane protein beta-barrel domain-containing protein</fullName>
    </recommendedName>
</protein>
<dbReference type="OrthoDB" id="978645at2"/>
<sequence>MIMKKLLFTLVAIATLTTLSITNAKAQDYKNAIGGRFGSYNGVTFKTGLSKGAMLELIGNFRSNKNFSWVQLTGLYEVYKPIGGAPGLKWYYGAGASVGSVKNKFIDESDVYLGVNGVLGLDYKFNGAPINLSLDWIPTLRLTPDTDFYSGDIGLGVRFTF</sequence>